<accession>A0A813RDI3</accession>
<dbReference type="EMBL" id="CAJNOH010000028">
    <property type="protein sequence ID" value="CAF0779445.1"/>
    <property type="molecule type" value="Genomic_DNA"/>
</dbReference>
<keyword evidence="1" id="KW-0175">Coiled coil</keyword>
<feature type="coiled-coil region" evidence="1">
    <location>
        <begin position="32"/>
        <end position="107"/>
    </location>
</feature>
<keyword evidence="5" id="KW-1185">Reference proteome</keyword>
<protein>
    <submittedName>
        <fullName evidence="2">Uncharacterized protein</fullName>
    </submittedName>
</protein>
<organism evidence="2 4">
    <name type="scientific">Rotaria sordida</name>
    <dbReference type="NCBI Taxonomy" id="392033"/>
    <lineage>
        <taxon>Eukaryota</taxon>
        <taxon>Metazoa</taxon>
        <taxon>Spiralia</taxon>
        <taxon>Gnathifera</taxon>
        <taxon>Rotifera</taxon>
        <taxon>Eurotatoria</taxon>
        <taxon>Bdelloidea</taxon>
        <taxon>Philodinida</taxon>
        <taxon>Philodinidae</taxon>
        <taxon>Rotaria</taxon>
    </lineage>
</organism>
<reference evidence="2" key="1">
    <citation type="submission" date="2021-02" db="EMBL/GenBank/DDBJ databases">
        <authorList>
            <person name="Nowell W R."/>
        </authorList>
    </citation>
    <scope>NUCLEOTIDE SEQUENCE</scope>
</reference>
<evidence type="ECO:0000256" key="1">
    <source>
        <dbReference type="SAM" id="Coils"/>
    </source>
</evidence>
<gene>
    <name evidence="3" type="ORF">JXQ802_LOCUS6919</name>
    <name evidence="2" type="ORF">PYM288_LOCUS3539</name>
</gene>
<evidence type="ECO:0000313" key="2">
    <source>
        <dbReference type="EMBL" id="CAF0779445.1"/>
    </source>
</evidence>
<proteinExistence type="predicted"/>
<dbReference type="Proteomes" id="UP000663870">
    <property type="component" value="Unassembled WGS sequence"/>
</dbReference>
<evidence type="ECO:0000313" key="3">
    <source>
        <dbReference type="EMBL" id="CAF0855638.1"/>
    </source>
</evidence>
<evidence type="ECO:0000313" key="4">
    <source>
        <dbReference type="Proteomes" id="UP000663854"/>
    </source>
</evidence>
<dbReference type="AlphaFoldDB" id="A0A813RDI3"/>
<sequence>MASSINEKSSCSICGVRRWILPCDGCHKSFCITHATDHRAELTTQLNNIQQQYDHLQLIYNQYEKVQEHPLFSLIDVWEHDTIIKIQQNAQKIRDELRQIHEESNNQMKTIFNQFNELIRIGRETNDYTEIEINQWKEQLINIRKQLETPYDIELISDNNLPSIHLIKINATKLNIMFNISSFSQTTQLYEDTNNIKCSCDNDELDKQQSTIVDINDKSTVEFSESNESNAILKEEFETNLNSCNISSIEPQLLLDPTKNNHLLFLQLSSTIQSQIPQILNQLTDHHLQIFNQKEDFLNQLQCCEQTISFIDISNISLDEQNYLLDTISELNNVYYIYLRGIPSEDVDECSNFFRRYPKIKAMFENEQRLMVQWAIDTANEYKKTGDMYIEKGDKDNGRKCFEQGITLYKHLSAFLNEKRRIR</sequence>
<evidence type="ECO:0000313" key="5">
    <source>
        <dbReference type="Proteomes" id="UP000663870"/>
    </source>
</evidence>
<dbReference type="Proteomes" id="UP000663854">
    <property type="component" value="Unassembled WGS sequence"/>
</dbReference>
<dbReference type="EMBL" id="CAJNOL010000112">
    <property type="protein sequence ID" value="CAF0855638.1"/>
    <property type="molecule type" value="Genomic_DNA"/>
</dbReference>
<name>A0A813RDI3_9BILA</name>
<comment type="caution">
    <text evidence="2">The sequence shown here is derived from an EMBL/GenBank/DDBJ whole genome shotgun (WGS) entry which is preliminary data.</text>
</comment>